<dbReference type="OrthoDB" id="1721574at2759"/>
<comment type="caution">
    <text evidence="2">The sequence shown here is derived from an EMBL/GenBank/DDBJ whole genome shotgun (WGS) entry which is preliminary data.</text>
</comment>
<organism evidence="2 3">
    <name type="scientific">Mucuna pruriens</name>
    <name type="common">Velvet bean</name>
    <name type="synonym">Dolichos pruriens</name>
    <dbReference type="NCBI Taxonomy" id="157652"/>
    <lineage>
        <taxon>Eukaryota</taxon>
        <taxon>Viridiplantae</taxon>
        <taxon>Streptophyta</taxon>
        <taxon>Embryophyta</taxon>
        <taxon>Tracheophyta</taxon>
        <taxon>Spermatophyta</taxon>
        <taxon>Magnoliopsida</taxon>
        <taxon>eudicotyledons</taxon>
        <taxon>Gunneridae</taxon>
        <taxon>Pentapetalae</taxon>
        <taxon>rosids</taxon>
        <taxon>fabids</taxon>
        <taxon>Fabales</taxon>
        <taxon>Fabaceae</taxon>
        <taxon>Papilionoideae</taxon>
        <taxon>50 kb inversion clade</taxon>
        <taxon>NPAAA clade</taxon>
        <taxon>indigoferoid/millettioid clade</taxon>
        <taxon>Phaseoleae</taxon>
        <taxon>Mucuna</taxon>
    </lineage>
</organism>
<feature type="non-terminal residue" evidence="2">
    <location>
        <position position="1"/>
    </location>
</feature>
<reference evidence="2" key="1">
    <citation type="submission" date="2018-05" db="EMBL/GenBank/DDBJ databases">
        <title>Draft genome of Mucuna pruriens seed.</title>
        <authorList>
            <person name="Nnadi N.E."/>
            <person name="Vos R."/>
            <person name="Hasami M.H."/>
            <person name="Devisetty U.K."/>
            <person name="Aguiy J.C."/>
        </authorList>
    </citation>
    <scope>NUCLEOTIDE SEQUENCE [LARGE SCALE GENOMIC DNA]</scope>
    <source>
        <strain evidence="2">JCA_2017</strain>
    </source>
</reference>
<dbReference type="AlphaFoldDB" id="A0A371I631"/>
<proteinExistence type="predicted"/>
<evidence type="ECO:0000313" key="3">
    <source>
        <dbReference type="Proteomes" id="UP000257109"/>
    </source>
</evidence>
<dbReference type="PANTHER" id="PTHR35046">
    <property type="entry name" value="ZINC KNUCKLE (CCHC-TYPE) FAMILY PROTEIN"/>
    <property type="match status" value="1"/>
</dbReference>
<dbReference type="Pfam" id="PF24626">
    <property type="entry name" value="SH3_Tf2-1"/>
    <property type="match status" value="1"/>
</dbReference>
<accession>A0A371I631</accession>
<gene>
    <name evidence="2" type="ORF">CR513_04977</name>
</gene>
<sequence length="165" mass="19306">MALHEHFYKSNIKRDMYNIYKSLYTLSRFLLHHGRTSLWTVLGLPKSQGGRDSIFIVVSKFCKMAHFILCHKSNDACYVHLQKERFPTLRKFKLLPRMNGPFPMLKRINDNAYVLDIPQECGIDDPNLRINSFQEEESNMNQGGQDEQLKRLEANAQKNAEFLRG</sequence>
<protein>
    <recommendedName>
        <fullName evidence="1">Tf2-1-like SH3-like domain-containing protein</fullName>
    </recommendedName>
</protein>
<dbReference type="PANTHER" id="PTHR35046:SF9">
    <property type="entry name" value="RNA-DIRECTED DNA POLYMERASE"/>
    <property type="match status" value="1"/>
</dbReference>
<name>A0A371I631_MUCPR</name>
<dbReference type="InterPro" id="IPR056924">
    <property type="entry name" value="SH3_Tf2-1"/>
</dbReference>
<evidence type="ECO:0000259" key="1">
    <source>
        <dbReference type="Pfam" id="PF24626"/>
    </source>
</evidence>
<feature type="domain" description="Tf2-1-like SH3-like" evidence="1">
    <location>
        <begin position="75"/>
        <end position="121"/>
    </location>
</feature>
<evidence type="ECO:0000313" key="2">
    <source>
        <dbReference type="EMBL" id="RDY10495.1"/>
    </source>
</evidence>
<dbReference type="Proteomes" id="UP000257109">
    <property type="component" value="Unassembled WGS sequence"/>
</dbReference>
<keyword evidence="3" id="KW-1185">Reference proteome</keyword>
<dbReference type="EMBL" id="QJKJ01000833">
    <property type="protein sequence ID" value="RDY10495.1"/>
    <property type="molecule type" value="Genomic_DNA"/>
</dbReference>